<sequence>MIVTWGQLNKELTPPSCKHNASPIKLRSTRSSTKERDTLNNQYNSIIIDKKEYFLGQSILVKIPTSRTPSMGIIYRLHETIDNKNNIKLRLLLQHKNLDIQNRKANNKNDKELFYSNKEVSIKPRHIISTISVVGEDEYNEAEAKARGDNKNLDEELENVYYCSRYYDATKKVIGGFNWSQCYHIQKGEKLSKLITPEYEKTLFGHNSKKPLKPASPAENQPPEIEYKKITRKLKRLSITNNKKDKVKDPKKLSKPALSSTQPSGISFLDSNKPLELQLEAFRNDTLNSRITGLSIKATSKLPYVYIESDQKELHSTRNIYRNSNTKSKTGYFSSDSEYSSIEEDSDILDLLDSEDEKRKAASKEYLNIRLPVRTTIDSESQEFTKSNQNGLSESNKESPEFSNVLSNLHVSSTPDTLPCRENECMEIFSEVYEALETTTSCCLYISGVPGTGKTATVLEVIKLIISASESGDIPGFDFIEINGMKLTEPQQLYVQLWQGITSTNSKITASHAATLLENYFTRKDKKEFLRMNGVEYYEEEGDSRMTIVFVDELDVLVTKSQSIMYNLFDWPSRPNSRLVIITVANTMDLPERMLHHKISSRLGLKRINFSPYTHEQLAQIVMSRIGESSVFDPDAVQLCARKISAVSGDARRALDVCRRAVEIVENNRRISNESGETKVETEKIKVTMRVIEQVVREMYSYGFIPVIQNASLHQKIVLLSIRAALRTCGLPETSLGEVIRFHSQFSNMFGVELPNPSQVTKLVMDLCSLGCILIESAGHLGPYRQIRLNISEDDIVVALRPDPLLGKSVA</sequence>
<evidence type="ECO:0000256" key="3">
    <source>
        <dbReference type="ARBA" id="ARBA00008398"/>
    </source>
</evidence>
<dbReference type="GO" id="GO:0003688">
    <property type="term" value="F:DNA replication origin binding"/>
    <property type="evidence" value="ECO:0007669"/>
    <property type="project" value="UniProtKB-ARBA"/>
</dbReference>
<dbReference type="PROSITE" id="PS51038">
    <property type="entry name" value="BAH"/>
    <property type="match status" value="1"/>
</dbReference>
<dbReference type="EMBL" id="MBFT01000010">
    <property type="protein sequence ID" value="PVU99966.1"/>
    <property type="molecule type" value="Genomic_DNA"/>
</dbReference>
<evidence type="ECO:0000256" key="7">
    <source>
        <dbReference type="ARBA" id="ARBA00022840"/>
    </source>
</evidence>
<dbReference type="SMART" id="SM00382">
    <property type="entry name" value="AAA"/>
    <property type="match status" value="1"/>
</dbReference>
<dbReference type="Gene3D" id="3.40.50.300">
    <property type="entry name" value="P-loop containing nucleotide triphosphate hydrolases"/>
    <property type="match status" value="1"/>
</dbReference>
<evidence type="ECO:0000313" key="15">
    <source>
        <dbReference type="Proteomes" id="UP000245699"/>
    </source>
</evidence>
<dbReference type="GO" id="GO:0005524">
    <property type="term" value="F:ATP binding"/>
    <property type="evidence" value="ECO:0007669"/>
    <property type="project" value="UniProtKB-KW"/>
</dbReference>
<dbReference type="InterPro" id="IPR050311">
    <property type="entry name" value="ORC1/CDC6"/>
</dbReference>
<dbReference type="InterPro" id="IPR036390">
    <property type="entry name" value="WH_DNA-bd_sf"/>
</dbReference>
<proteinExistence type="inferred from homology"/>
<dbReference type="STRING" id="61424.A0A2T9Z5Z3"/>
<comment type="subcellular location">
    <subcellularLocation>
        <location evidence="1 11">Nucleus</location>
    </subcellularLocation>
</comment>
<dbReference type="SMART" id="SM00439">
    <property type="entry name" value="BAH"/>
    <property type="match status" value="1"/>
</dbReference>
<keyword evidence="9 11" id="KW-0238">DNA-binding</keyword>
<dbReference type="GO" id="GO:0033314">
    <property type="term" value="P:mitotic DNA replication checkpoint signaling"/>
    <property type="evidence" value="ECO:0007669"/>
    <property type="project" value="TreeGrafter"/>
</dbReference>
<feature type="domain" description="BAH" evidence="13">
    <location>
        <begin position="51"/>
        <end position="178"/>
    </location>
</feature>
<dbReference type="FunFam" id="3.40.50.300:FF:000199">
    <property type="entry name" value="Origin recognition complex subunit 1"/>
    <property type="match status" value="1"/>
</dbReference>
<dbReference type="GO" id="GO:0003682">
    <property type="term" value="F:chromatin binding"/>
    <property type="evidence" value="ECO:0007669"/>
    <property type="project" value="InterPro"/>
</dbReference>
<evidence type="ECO:0000256" key="10">
    <source>
        <dbReference type="ARBA" id="ARBA00023242"/>
    </source>
</evidence>
<dbReference type="GO" id="GO:0005664">
    <property type="term" value="C:nuclear origin of replication recognition complex"/>
    <property type="evidence" value="ECO:0007669"/>
    <property type="project" value="TreeGrafter"/>
</dbReference>
<evidence type="ECO:0000256" key="1">
    <source>
        <dbReference type="ARBA" id="ARBA00004123"/>
    </source>
</evidence>
<evidence type="ECO:0000256" key="12">
    <source>
        <dbReference type="SAM" id="MobiDB-lite"/>
    </source>
</evidence>
<comment type="caution">
    <text evidence="14">The sequence shown here is derived from an EMBL/GenBank/DDBJ whole genome shotgun (WGS) entry which is preliminary data.</text>
</comment>
<dbReference type="Pfam" id="PF00004">
    <property type="entry name" value="AAA"/>
    <property type="match status" value="1"/>
</dbReference>
<evidence type="ECO:0000256" key="8">
    <source>
        <dbReference type="ARBA" id="ARBA00022842"/>
    </source>
</evidence>
<dbReference type="CDD" id="cd00009">
    <property type="entry name" value="AAA"/>
    <property type="match status" value="1"/>
</dbReference>
<evidence type="ECO:0000256" key="2">
    <source>
        <dbReference type="ARBA" id="ARBA00006184"/>
    </source>
</evidence>
<dbReference type="Pfam" id="PF01426">
    <property type="entry name" value="BAH"/>
    <property type="match status" value="1"/>
</dbReference>
<evidence type="ECO:0000256" key="9">
    <source>
        <dbReference type="ARBA" id="ARBA00023125"/>
    </source>
</evidence>
<keyword evidence="15" id="KW-1185">Reference proteome</keyword>
<feature type="compositionally biased region" description="Basic and acidic residues" evidence="12">
    <location>
        <begin position="242"/>
        <end position="252"/>
    </location>
</feature>
<dbReference type="InterPro" id="IPR003593">
    <property type="entry name" value="AAA+_ATPase"/>
</dbReference>
<dbReference type="PANTHER" id="PTHR10763">
    <property type="entry name" value="CELL DIVISION CONTROL PROTEIN 6-RELATED"/>
    <property type="match status" value="1"/>
</dbReference>
<dbReference type="InterPro" id="IPR015163">
    <property type="entry name" value="Cdc6_C"/>
</dbReference>
<feature type="region of interest" description="Disordered" evidence="12">
    <location>
        <begin position="239"/>
        <end position="265"/>
    </location>
</feature>
<evidence type="ECO:0000259" key="13">
    <source>
        <dbReference type="PROSITE" id="PS51038"/>
    </source>
</evidence>
<dbReference type="CDD" id="cd08768">
    <property type="entry name" value="Cdc6_C"/>
    <property type="match status" value="1"/>
</dbReference>
<dbReference type="AlphaFoldDB" id="A0A2T9Z5Z3"/>
<dbReference type="GO" id="GO:0006270">
    <property type="term" value="P:DNA replication initiation"/>
    <property type="evidence" value="ECO:0007669"/>
    <property type="project" value="TreeGrafter"/>
</dbReference>
<keyword evidence="4 11" id="KW-0235">DNA replication</keyword>
<dbReference type="SUPFAM" id="SSF52540">
    <property type="entry name" value="P-loop containing nucleoside triphosphate hydrolases"/>
    <property type="match status" value="1"/>
</dbReference>
<dbReference type="InterPro" id="IPR036388">
    <property type="entry name" value="WH-like_DNA-bd_sf"/>
</dbReference>
<dbReference type="GO" id="GO:0046872">
    <property type="term" value="F:metal ion binding"/>
    <property type="evidence" value="ECO:0007669"/>
    <property type="project" value="UniProtKB-KW"/>
</dbReference>
<keyword evidence="5" id="KW-0479">Metal-binding</keyword>
<dbReference type="InterPro" id="IPR003959">
    <property type="entry name" value="ATPase_AAA_core"/>
</dbReference>
<gene>
    <name evidence="14" type="ORF">BB559_000210</name>
</gene>
<comment type="similarity">
    <text evidence="2">Belongs to the CDC6/cdc18 family.</text>
</comment>
<dbReference type="Gene3D" id="2.30.30.490">
    <property type="match status" value="1"/>
</dbReference>
<dbReference type="OrthoDB" id="1926878at2759"/>
<keyword evidence="7 11" id="KW-0067">ATP-binding</keyword>
<name>A0A2T9Z5Z3_9FUNG</name>
<feature type="region of interest" description="Disordered" evidence="12">
    <location>
        <begin position="379"/>
        <end position="400"/>
    </location>
</feature>
<dbReference type="InterPro" id="IPR054425">
    <property type="entry name" value="Cdc6_ORC1-like_ATPase_lid"/>
</dbReference>
<dbReference type="SUPFAM" id="SSF46785">
    <property type="entry name" value="Winged helix' DNA-binding domain"/>
    <property type="match status" value="1"/>
</dbReference>
<dbReference type="InterPro" id="IPR027417">
    <property type="entry name" value="P-loop_NTPase"/>
</dbReference>
<evidence type="ECO:0000313" key="14">
    <source>
        <dbReference type="EMBL" id="PVU99966.1"/>
    </source>
</evidence>
<dbReference type="InterPro" id="IPR043151">
    <property type="entry name" value="BAH_sf"/>
</dbReference>
<dbReference type="InterPro" id="IPR001025">
    <property type="entry name" value="BAH_dom"/>
</dbReference>
<keyword evidence="10 11" id="KW-0539">Nucleus</keyword>
<accession>A0A2T9Z5Z3</accession>
<dbReference type="Gene3D" id="1.10.8.60">
    <property type="match status" value="1"/>
</dbReference>
<reference evidence="14 15" key="1">
    <citation type="journal article" date="2018" name="MBio">
        <title>Comparative Genomics Reveals the Core Gene Toolbox for the Fungus-Insect Symbiosis.</title>
        <authorList>
            <person name="Wang Y."/>
            <person name="Stata M."/>
            <person name="Wang W."/>
            <person name="Stajich J.E."/>
            <person name="White M.M."/>
            <person name="Moncalvo J.M."/>
        </authorList>
    </citation>
    <scope>NUCLEOTIDE SEQUENCE [LARGE SCALE GENOMIC DNA]</scope>
    <source>
        <strain evidence="14 15">AUS-77-4</strain>
    </source>
</reference>
<evidence type="ECO:0000256" key="5">
    <source>
        <dbReference type="ARBA" id="ARBA00022723"/>
    </source>
</evidence>
<keyword evidence="8" id="KW-0460">Magnesium</keyword>
<dbReference type="GO" id="GO:0016887">
    <property type="term" value="F:ATP hydrolysis activity"/>
    <property type="evidence" value="ECO:0007669"/>
    <property type="project" value="InterPro"/>
</dbReference>
<feature type="region of interest" description="Disordered" evidence="12">
    <location>
        <begin position="14"/>
        <end position="35"/>
    </location>
</feature>
<dbReference type="Pfam" id="PF22606">
    <property type="entry name" value="Cdc6-ORC-like_ATPase_lid"/>
    <property type="match status" value="1"/>
</dbReference>
<feature type="region of interest" description="Disordered" evidence="12">
    <location>
        <begin position="205"/>
        <end position="225"/>
    </location>
</feature>
<comment type="similarity">
    <text evidence="3 11">Belongs to the ORC1 family.</text>
</comment>
<comment type="subunit">
    <text evidence="11">ORC is composed of six subunits.</text>
</comment>
<dbReference type="PANTHER" id="PTHR10763:SF23">
    <property type="entry name" value="ORIGIN RECOGNITION COMPLEX SUBUNIT 1"/>
    <property type="match status" value="1"/>
</dbReference>
<protein>
    <recommendedName>
        <fullName evidence="11">Origin recognition complex subunit 1</fullName>
    </recommendedName>
</protein>
<feature type="compositionally biased region" description="Polar residues" evidence="12">
    <location>
        <begin position="379"/>
        <end position="394"/>
    </location>
</feature>
<dbReference type="Proteomes" id="UP000245699">
    <property type="component" value="Unassembled WGS sequence"/>
</dbReference>
<keyword evidence="6 11" id="KW-0547">Nucleotide-binding</keyword>
<comment type="function">
    <text evidence="11">Component of the origin recognition complex (ORC) that binds origins of replication. DNA-binding is ATP-dependent, however specific DNA sequences that define origins of replication have not been identified so far. ORC is required to assemble the pre-replication complex necessary to initiate DNA replication.</text>
</comment>
<evidence type="ECO:0000256" key="6">
    <source>
        <dbReference type="ARBA" id="ARBA00022741"/>
    </source>
</evidence>
<dbReference type="Gene3D" id="1.10.10.10">
    <property type="entry name" value="Winged helix-like DNA-binding domain superfamily/Winged helix DNA-binding domain"/>
    <property type="match status" value="1"/>
</dbReference>
<evidence type="ECO:0000256" key="11">
    <source>
        <dbReference type="RuleBase" id="RU365058"/>
    </source>
</evidence>
<organism evidence="14 15">
    <name type="scientific">Furculomyces boomerangus</name>
    <dbReference type="NCBI Taxonomy" id="61424"/>
    <lineage>
        <taxon>Eukaryota</taxon>
        <taxon>Fungi</taxon>
        <taxon>Fungi incertae sedis</taxon>
        <taxon>Zoopagomycota</taxon>
        <taxon>Kickxellomycotina</taxon>
        <taxon>Harpellomycetes</taxon>
        <taxon>Harpellales</taxon>
        <taxon>Harpellaceae</taxon>
        <taxon>Furculomyces</taxon>
    </lineage>
</organism>
<evidence type="ECO:0000256" key="4">
    <source>
        <dbReference type="ARBA" id="ARBA00022705"/>
    </source>
</evidence>
<dbReference type="Pfam" id="PF09079">
    <property type="entry name" value="WHD_Cdc6"/>
    <property type="match status" value="1"/>
</dbReference>